<feature type="region of interest" description="Disordered" evidence="1">
    <location>
        <begin position="73"/>
        <end position="124"/>
    </location>
</feature>
<comment type="caution">
    <text evidence="3">The sequence shown here is derived from an EMBL/GenBank/DDBJ whole genome shotgun (WGS) entry which is preliminary data.</text>
</comment>
<reference evidence="3 4" key="1">
    <citation type="submission" date="2017-09" db="EMBL/GenBank/DDBJ databases">
        <title>Depth-based differentiation of microbial function through sediment-hosted aquifers and enrichment of novel symbionts in the deep terrestrial subsurface.</title>
        <authorList>
            <person name="Probst A.J."/>
            <person name="Ladd B."/>
            <person name="Jarett J.K."/>
            <person name="Geller-Mcgrath D.E."/>
            <person name="Sieber C.M."/>
            <person name="Emerson J.B."/>
            <person name="Anantharaman K."/>
            <person name="Thomas B.C."/>
            <person name="Malmstrom R."/>
            <person name="Stieglmeier M."/>
            <person name="Klingl A."/>
            <person name="Woyke T."/>
            <person name="Ryan C.M."/>
            <person name="Banfield J.F."/>
        </authorList>
    </citation>
    <scope>NUCLEOTIDE SEQUENCE [LARGE SCALE GENOMIC DNA]</scope>
    <source>
        <strain evidence="3">CG17_big_fil_post_rev_8_21_14_2_50_48_46</strain>
    </source>
</reference>
<dbReference type="InterPro" id="IPR035979">
    <property type="entry name" value="RBD_domain_sf"/>
</dbReference>
<dbReference type="SMART" id="SM00360">
    <property type="entry name" value="RRM"/>
    <property type="match status" value="1"/>
</dbReference>
<evidence type="ECO:0000313" key="4">
    <source>
        <dbReference type="Proteomes" id="UP000231019"/>
    </source>
</evidence>
<gene>
    <name evidence="3" type="ORF">COW36_12665</name>
</gene>
<accession>A0A2M7G439</accession>
<dbReference type="SUPFAM" id="SSF54928">
    <property type="entry name" value="RNA-binding domain, RBD"/>
    <property type="match status" value="1"/>
</dbReference>
<dbReference type="PANTHER" id="PTHR15241">
    <property type="entry name" value="TRANSFORMER-2-RELATED"/>
    <property type="match status" value="1"/>
</dbReference>
<dbReference type="InterPro" id="IPR012677">
    <property type="entry name" value="Nucleotide-bd_a/b_plait_sf"/>
</dbReference>
<feature type="domain" description="RRM" evidence="2">
    <location>
        <begin position="1"/>
        <end position="78"/>
    </location>
</feature>
<organism evidence="3 4">
    <name type="scientific">bacterium (Candidatus Blackallbacteria) CG17_big_fil_post_rev_8_21_14_2_50_48_46</name>
    <dbReference type="NCBI Taxonomy" id="2014261"/>
    <lineage>
        <taxon>Bacteria</taxon>
        <taxon>Candidatus Blackallbacteria</taxon>
    </lineage>
</organism>
<dbReference type="InterPro" id="IPR000504">
    <property type="entry name" value="RRM_dom"/>
</dbReference>
<proteinExistence type="predicted"/>
<dbReference type="Pfam" id="PF00076">
    <property type="entry name" value="RRM_1"/>
    <property type="match status" value="1"/>
</dbReference>
<dbReference type="PROSITE" id="PS50102">
    <property type="entry name" value="RRM"/>
    <property type="match status" value="1"/>
</dbReference>
<dbReference type="AlphaFoldDB" id="A0A2M7G439"/>
<evidence type="ECO:0000313" key="3">
    <source>
        <dbReference type="EMBL" id="PIW16613.1"/>
    </source>
</evidence>
<dbReference type="Gene3D" id="3.30.70.330">
    <property type="match status" value="1"/>
</dbReference>
<name>A0A2M7G439_9BACT</name>
<protein>
    <submittedName>
        <fullName evidence="3">RNA-binding protein</fullName>
    </submittedName>
</protein>
<sequence length="124" mass="12813">MKLFVGNLSESVTEEDLNQAASAFGKVVNVTITQNEEGKSKGFGFIEMSSAAEVQAALNGLQGKELKGQALKLNEARPDKKAGRNLSRSPGVGFGSRPAAGAKKAKGSSSKGGFNIGTTGRNKV</sequence>
<dbReference type="Proteomes" id="UP000231019">
    <property type="component" value="Unassembled WGS sequence"/>
</dbReference>
<dbReference type="GO" id="GO:0003723">
    <property type="term" value="F:RNA binding"/>
    <property type="evidence" value="ECO:0007669"/>
    <property type="project" value="InterPro"/>
</dbReference>
<evidence type="ECO:0000256" key="1">
    <source>
        <dbReference type="SAM" id="MobiDB-lite"/>
    </source>
</evidence>
<evidence type="ECO:0000259" key="2">
    <source>
        <dbReference type="PROSITE" id="PS50102"/>
    </source>
</evidence>
<dbReference type="PANTHER" id="PTHR15241:SF304">
    <property type="entry name" value="RRM DOMAIN-CONTAINING PROTEIN"/>
    <property type="match status" value="1"/>
</dbReference>
<dbReference type="EMBL" id="PFFQ01000037">
    <property type="protein sequence ID" value="PIW16613.1"/>
    <property type="molecule type" value="Genomic_DNA"/>
</dbReference>
<feature type="compositionally biased region" description="Low complexity" evidence="1">
    <location>
        <begin position="99"/>
        <end position="113"/>
    </location>
</feature>